<proteinExistence type="predicted"/>
<reference evidence="1 2" key="1">
    <citation type="journal article" date="2016" name="Nat. Commun.">
        <title>Thousands of microbial genomes shed light on interconnected biogeochemical processes in an aquifer system.</title>
        <authorList>
            <person name="Anantharaman K."/>
            <person name="Brown C.T."/>
            <person name="Hug L.A."/>
            <person name="Sharon I."/>
            <person name="Castelle C.J."/>
            <person name="Probst A.J."/>
            <person name="Thomas B.C."/>
            <person name="Singh A."/>
            <person name="Wilkins M.J."/>
            <person name="Karaoz U."/>
            <person name="Brodie E.L."/>
            <person name="Williams K.H."/>
            <person name="Hubbard S.S."/>
            <person name="Banfield J.F."/>
        </authorList>
    </citation>
    <scope>NUCLEOTIDE SEQUENCE [LARGE SCALE GENOMIC DNA]</scope>
</reference>
<dbReference type="AlphaFoldDB" id="A0A1F5XGE0"/>
<dbReference type="Proteomes" id="UP000177346">
    <property type="component" value="Unassembled WGS sequence"/>
</dbReference>
<dbReference type="EMBL" id="MFIF01000009">
    <property type="protein sequence ID" value="OGF87012.1"/>
    <property type="molecule type" value="Genomic_DNA"/>
</dbReference>
<name>A0A1F5XGE0_9BACT</name>
<organism evidence="1 2">
    <name type="scientific">Candidatus Giovannonibacteria bacterium RIFCSPLOWO2_01_FULL_46_32</name>
    <dbReference type="NCBI Taxonomy" id="1798353"/>
    <lineage>
        <taxon>Bacteria</taxon>
        <taxon>Candidatus Giovannoniibacteriota</taxon>
    </lineage>
</organism>
<evidence type="ECO:0000313" key="2">
    <source>
        <dbReference type="Proteomes" id="UP000177346"/>
    </source>
</evidence>
<sequence length="111" mass="12856">MRNFIYHKELASGGWSRFSLAEQLGNIGSEVSRADNWQAKDKKLYDGAVERALELFDLTLEDKRWRGRLIEIARAREVFCDAISGGREYKSSLEDLEKYFLQFASASRMKI</sequence>
<evidence type="ECO:0000313" key="1">
    <source>
        <dbReference type="EMBL" id="OGF87012.1"/>
    </source>
</evidence>
<gene>
    <name evidence="1" type="ORF">A3B19_01100</name>
</gene>
<comment type="caution">
    <text evidence="1">The sequence shown here is derived from an EMBL/GenBank/DDBJ whole genome shotgun (WGS) entry which is preliminary data.</text>
</comment>
<accession>A0A1F5XGE0</accession>
<protein>
    <submittedName>
        <fullName evidence="1">Uncharacterized protein</fullName>
    </submittedName>
</protein>